<dbReference type="Proteomes" id="UP000003692">
    <property type="component" value="Unassembled WGS sequence"/>
</dbReference>
<proteinExistence type="predicted"/>
<reference evidence="1 2" key="1">
    <citation type="submission" date="2010-02" db="EMBL/GenBank/DDBJ databases">
        <authorList>
            <person name="Weinstock G."/>
            <person name="Sodergren E."/>
            <person name="Clifton S."/>
            <person name="Fulton L."/>
            <person name="Fulton B."/>
            <person name="Courtney L."/>
            <person name="Fronick C."/>
            <person name="Harrison M."/>
            <person name="Strong C."/>
            <person name="Farmer C."/>
            <person name="Delahaunty K."/>
            <person name="Markovic C."/>
            <person name="Hall O."/>
            <person name="Minx P."/>
            <person name="Tomlinson C."/>
            <person name="Mitreva M."/>
            <person name="Nelson J."/>
            <person name="Hou S."/>
            <person name="Wollam A."/>
            <person name="Pepin K.H."/>
            <person name="Johnson M."/>
            <person name="Bhonagiri V."/>
            <person name="Zhang X."/>
            <person name="Suruliraj S."/>
            <person name="Warren W."/>
            <person name="Chinwalla A."/>
            <person name="Mardis E.R."/>
            <person name="Wilson R.K."/>
        </authorList>
    </citation>
    <scope>NUCLEOTIDE SEQUENCE [LARGE SCALE GENOMIC DNA]</scope>
    <source>
        <strain evidence="1 2">ATCC 23685</strain>
    </source>
</reference>
<dbReference type="EMBL" id="ADGK01000095">
    <property type="protein sequence ID" value="EFE23350.1"/>
    <property type="molecule type" value="Genomic_DNA"/>
</dbReference>
<evidence type="ECO:0000313" key="1">
    <source>
        <dbReference type="EMBL" id="EFE23350.1"/>
    </source>
</evidence>
<gene>
    <name evidence="1" type="ORF">EDWATA_01634</name>
</gene>
<evidence type="ECO:0000313" key="2">
    <source>
        <dbReference type="Proteomes" id="UP000003692"/>
    </source>
</evidence>
<dbReference type="HOGENOM" id="CLU_3036798_0_0_6"/>
<dbReference type="Gene3D" id="3.40.630.10">
    <property type="entry name" value="Zn peptidases"/>
    <property type="match status" value="1"/>
</dbReference>
<organism evidence="1 2">
    <name type="scientific">Edwardsiella tarda ATCC 23685</name>
    <dbReference type="NCBI Taxonomy" id="500638"/>
    <lineage>
        <taxon>Bacteria</taxon>
        <taxon>Pseudomonadati</taxon>
        <taxon>Pseudomonadota</taxon>
        <taxon>Gammaproteobacteria</taxon>
        <taxon>Enterobacterales</taxon>
        <taxon>Hafniaceae</taxon>
        <taxon>Edwardsiella</taxon>
    </lineage>
</organism>
<protein>
    <submittedName>
        <fullName evidence="1">Uncharacterized protein</fullName>
    </submittedName>
</protein>
<dbReference type="AlphaFoldDB" id="D4F4G3"/>
<name>D4F4G3_EDWTA</name>
<comment type="caution">
    <text evidence="1">The sequence shown here is derived from an EMBL/GenBank/DDBJ whole genome shotgun (WGS) entry which is preliminary data.</text>
</comment>
<accession>D4F4G3</accession>
<feature type="non-terminal residue" evidence="1">
    <location>
        <position position="55"/>
    </location>
</feature>
<sequence length="55" mass="6256">MENYLSSEYINQVELFCNGYKAFLDRAKTERECIRAIREVVQAQGFGPLPAAESV</sequence>